<gene>
    <name evidence="7" type="ORF">CALCODRAFT_419028</name>
</gene>
<comment type="subcellular location">
    <subcellularLocation>
        <location evidence="1">Nucleus</location>
    </subcellularLocation>
</comment>
<keyword evidence="2" id="KW-0479">Metal-binding</keyword>
<sequence>DDCRAYVLSHVLNPAFKMNYATARWKPTIQNTVRRWLKAELLKYRASAAATVDSTAHPTPVSATLSAWEALTGLPQLPPSEQSLDEEISAYLTTSTSTPDVNILDFWSRHRDQFPTFYKMAMDYLPIQASAVPSERVFSSSKETDTKRRNRLSPALMEALQLLKYLLKKERLDFLQDLRDDVIQDDEEGQALDDDVLALLV</sequence>
<evidence type="ECO:0000256" key="5">
    <source>
        <dbReference type="ARBA" id="ARBA00023242"/>
    </source>
</evidence>
<feature type="domain" description="HAT C-terminal dimerisation" evidence="6">
    <location>
        <begin position="91"/>
        <end position="164"/>
    </location>
</feature>
<accession>A0A165CYB7</accession>
<dbReference type="GO" id="GO:0008270">
    <property type="term" value="F:zinc ion binding"/>
    <property type="evidence" value="ECO:0007669"/>
    <property type="project" value="UniProtKB-KW"/>
</dbReference>
<dbReference type="GO" id="GO:0005634">
    <property type="term" value="C:nucleus"/>
    <property type="evidence" value="ECO:0007669"/>
    <property type="project" value="UniProtKB-SubCell"/>
</dbReference>
<keyword evidence="4" id="KW-0862">Zinc</keyword>
<feature type="non-terminal residue" evidence="7">
    <location>
        <position position="1"/>
    </location>
</feature>
<evidence type="ECO:0000256" key="3">
    <source>
        <dbReference type="ARBA" id="ARBA00022771"/>
    </source>
</evidence>
<evidence type="ECO:0000256" key="4">
    <source>
        <dbReference type="ARBA" id="ARBA00022833"/>
    </source>
</evidence>
<dbReference type="InterPro" id="IPR008906">
    <property type="entry name" value="HATC_C_dom"/>
</dbReference>
<evidence type="ECO:0000256" key="2">
    <source>
        <dbReference type="ARBA" id="ARBA00022723"/>
    </source>
</evidence>
<dbReference type="InterPro" id="IPR012337">
    <property type="entry name" value="RNaseH-like_sf"/>
</dbReference>
<evidence type="ECO:0000256" key="1">
    <source>
        <dbReference type="ARBA" id="ARBA00004123"/>
    </source>
</evidence>
<evidence type="ECO:0000313" key="8">
    <source>
        <dbReference type="Proteomes" id="UP000076842"/>
    </source>
</evidence>
<dbReference type="Pfam" id="PF05699">
    <property type="entry name" value="Dimer_Tnp_hAT"/>
    <property type="match status" value="1"/>
</dbReference>
<evidence type="ECO:0000259" key="6">
    <source>
        <dbReference type="Pfam" id="PF05699"/>
    </source>
</evidence>
<dbReference type="STRING" id="1353952.A0A165CYB7"/>
<dbReference type="PANTHER" id="PTHR46481:SF10">
    <property type="entry name" value="ZINC FINGER BED DOMAIN-CONTAINING PROTEIN 39"/>
    <property type="match status" value="1"/>
</dbReference>
<keyword evidence="8" id="KW-1185">Reference proteome</keyword>
<dbReference type="SUPFAM" id="SSF53098">
    <property type="entry name" value="Ribonuclease H-like"/>
    <property type="match status" value="1"/>
</dbReference>
<keyword evidence="5" id="KW-0539">Nucleus</keyword>
<proteinExistence type="predicted"/>
<dbReference type="PANTHER" id="PTHR46481">
    <property type="entry name" value="ZINC FINGER BED DOMAIN-CONTAINING PROTEIN 4"/>
    <property type="match status" value="1"/>
</dbReference>
<keyword evidence="3" id="KW-0863">Zinc-finger</keyword>
<dbReference type="OrthoDB" id="3241084at2759"/>
<dbReference type="InterPro" id="IPR052035">
    <property type="entry name" value="ZnF_BED_domain_contain"/>
</dbReference>
<dbReference type="EMBL" id="KV424096">
    <property type="protein sequence ID" value="KZT51672.1"/>
    <property type="molecule type" value="Genomic_DNA"/>
</dbReference>
<reference evidence="7 8" key="1">
    <citation type="journal article" date="2016" name="Mol. Biol. Evol.">
        <title>Comparative Genomics of Early-Diverging Mushroom-Forming Fungi Provides Insights into the Origins of Lignocellulose Decay Capabilities.</title>
        <authorList>
            <person name="Nagy L.G."/>
            <person name="Riley R."/>
            <person name="Tritt A."/>
            <person name="Adam C."/>
            <person name="Daum C."/>
            <person name="Floudas D."/>
            <person name="Sun H."/>
            <person name="Yadav J.S."/>
            <person name="Pangilinan J."/>
            <person name="Larsson K.H."/>
            <person name="Matsuura K."/>
            <person name="Barry K."/>
            <person name="Labutti K."/>
            <person name="Kuo R."/>
            <person name="Ohm R.A."/>
            <person name="Bhattacharya S.S."/>
            <person name="Shirouzu T."/>
            <person name="Yoshinaga Y."/>
            <person name="Martin F.M."/>
            <person name="Grigoriev I.V."/>
            <person name="Hibbett D.S."/>
        </authorList>
    </citation>
    <scope>NUCLEOTIDE SEQUENCE [LARGE SCALE GENOMIC DNA]</scope>
    <source>
        <strain evidence="7 8">HHB12733</strain>
    </source>
</reference>
<protein>
    <submittedName>
        <fullName evidence="7">HATC-domain-containing protein</fullName>
    </submittedName>
</protein>
<evidence type="ECO:0000313" key="7">
    <source>
        <dbReference type="EMBL" id="KZT51672.1"/>
    </source>
</evidence>
<dbReference type="InParanoid" id="A0A165CYB7"/>
<dbReference type="GO" id="GO:0046983">
    <property type="term" value="F:protein dimerization activity"/>
    <property type="evidence" value="ECO:0007669"/>
    <property type="project" value="InterPro"/>
</dbReference>
<name>A0A165CYB7_9BASI</name>
<dbReference type="AlphaFoldDB" id="A0A165CYB7"/>
<feature type="non-terminal residue" evidence="7">
    <location>
        <position position="201"/>
    </location>
</feature>
<dbReference type="Proteomes" id="UP000076842">
    <property type="component" value="Unassembled WGS sequence"/>
</dbReference>
<organism evidence="7 8">
    <name type="scientific">Calocera cornea HHB12733</name>
    <dbReference type="NCBI Taxonomy" id="1353952"/>
    <lineage>
        <taxon>Eukaryota</taxon>
        <taxon>Fungi</taxon>
        <taxon>Dikarya</taxon>
        <taxon>Basidiomycota</taxon>
        <taxon>Agaricomycotina</taxon>
        <taxon>Dacrymycetes</taxon>
        <taxon>Dacrymycetales</taxon>
        <taxon>Dacrymycetaceae</taxon>
        <taxon>Calocera</taxon>
    </lineage>
</organism>